<reference evidence="8" key="3">
    <citation type="submission" date="2025-09" db="UniProtKB">
        <authorList>
            <consortium name="Ensembl"/>
        </authorList>
    </citation>
    <scope>IDENTIFICATION</scope>
    <source>
        <strain evidence="8">Thorbecke</strain>
    </source>
</reference>
<dbReference type="InterPro" id="IPR005052">
    <property type="entry name" value="Lectin_leg"/>
</dbReference>
<dbReference type="AlphaFoldDB" id="A0A5F9C4Q3"/>
<dbReference type="PANTHER" id="PTHR12223">
    <property type="entry name" value="VESICULAR MANNOSE-BINDING LECTIN"/>
    <property type="match status" value="1"/>
</dbReference>
<dbReference type="Pfam" id="PF03388">
    <property type="entry name" value="Lectin_leg-like"/>
    <property type="match status" value="1"/>
</dbReference>
<feature type="signal peptide" evidence="6">
    <location>
        <begin position="1"/>
        <end position="24"/>
    </location>
</feature>
<dbReference type="GO" id="GO:0030134">
    <property type="term" value="C:COPII-coated ER to Golgi transport vesicle"/>
    <property type="evidence" value="ECO:0007669"/>
    <property type="project" value="TreeGrafter"/>
</dbReference>
<evidence type="ECO:0000313" key="9">
    <source>
        <dbReference type="Proteomes" id="UP000001811"/>
    </source>
</evidence>
<dbReference type="Proteomes" id="UP000001811">
    <property type="component" value="Unplaced"/>
</dbReference>
<evidence type="ECO:0000256" key="4">
    <source>
        <dbReference type="ARBA" id="ARBA00022989"/>
    </source>
</evidence>
<keyword evidence="2" id="KW-0812">Transmembrane</keyword>
<keyword evidence="3 6" id="KW-0732">Signal</keyword>
<dbReference type="Gene3D" id="2.60.120.200">
    <property type="match status" value="1"/>
</dbReference>
<dbReference type="GO" id="GO:0005537">
    <property type="term" value="F:D-mannose binding"/>
    <property type="evidence" value="ECO:0007669"/>
    <property type="project" value="TreeGrafter"/>
</dbReference>
<evidence type="ECO:0000256" key="2">
    <source>
        <dbReference type="ARBA" id="ARBA00022692"/>
    </source>
</evidence>
<dbReference type="Ensembl" id="ENSOCUT00000053685.1">
    <property type="protein sequence ID" value="ENSOCUP00000028537.1"/>
    <property type="gene ID" value="ENSOCUG00000011884.3"/>
</dbReference>
<evidence type="ECO:0000256" key="1">
    <source>
        <dbReference type="ARBA" id="ARBA00004479"/>
    </source>
</evidence>
<dbReference type="GeneTree" id="ENSGT00940000161890"/>
<dbReference type="PANTHER" id="PTHR12223:SF31">
    <property type="entry name" value="PROTEIN ERGIC-53-LIKE"/>
    <property type="match status" value="1"/>
</dbReference>
<keyword evidence="9" id="KW-1185">Reference proteome</keyword>
<proteinExistence type="predicted"/>
<dbReference type="GO" id="GO:0006888">
    <property type="term" value="P:endoplasmic reticulum to Golgi vesicle-mediated transport"/>
    <property type="evidence" value="ECO:0007669"/>
    <property type="project" value="TreeGrafter"/>
</dbReference>
<dbReference type="PROSITE" id="PS51328">
    <property type="entry name" value="L_LECTIN_LIKE"/>
    <property type="match status" value="1"/>
</dbReference>
<comment type="subcellular location">
    <subcellularLocation>
        <location evidence="1">Membrane</location>
        <topology evidence="1">Single-pass type I membrane protein</topology>
    </subcellularLocation>
</comment>
<dbReference type="GO" id="GO:0000139">
    <property type="term" value="C:Golgi membrane"/>
    <property type="evidence" value="ECO:0007669"/>
    <property type="project" value="TreeGrafter"/>
</dbReference>
<dbReference type="GO" id="GO:0005789">
    <property type="term" value="C:endoplasmic reticulum membrane"/>
    <property type="evidence" value="ECO:0007669"/>
    <property type="project" value="TreeGrafter"/>
</dbReference>
<reference evidence="8 9" key="1">
    <citation type="journal article" date="2011" name="Nature">
        <title>A high-resolution map of human evolutionary constraint using 29 mammals.</title>
        <authorList>
            <person name="Lindblad-Toh K."/>
            <person name="Garber M."/>
            <person name="Zuk O."/>
            <person name="Lin M.F."/>
            <person name="Parker B.J."/>
            <person name="Washietl S."/>
            <person name="Kheradpour P."/>
            <person name="Ernst J."/>
            <person name="Jordan G."/>
            <person name="Mauceli E."/>
            <person name="Ward L.D."/>
            <person name="Lowe C.B."/>
            <person name="Holloway A.K."/>
            <person name="Clamp M."/>
            <person name="Gnerre S."/>
            <person name="Alfoldi J."/>
            <person name="Beal K."/>
            <person name="Chang J."/>
            <person name="Clawson H."/>
            <person name="Cuff J."/>
            <person name="Di Palma F."/>
            <person name="Fitzgerald S."/>
            <person name="Flicek P."/>
            <person name="Guttman M."/>
            <person name="Hubisz M.J."/>
            <person name="Jaffe D.B."/>
            <person name="Jungreis I."/>
            <person name="Kent W.J."/>
            <person name="Kostka D."/>
            <person name="Lara M."/>
            <person name="Martins A.L."/>
            <person name="Massingham T."/>
            <person name="Moltke I."/>
            <person name="Raney B.J."/>
            <person name="Rasmussen M.D."/>
            <person name="Robinson J."/>
            <person name="Stark A."/>
            <person name="Vilella A.J."/>
            <person name="Wen J."/>
            <person name="Xie X."/>
            <person name="Zody M.C."/>
            <person name="Baldwin J."/>
            <person name="Bloom T."/>
            <person name="Chin C.W."/>
            <person name="Heiman D."/>
            <person name="Nicol R."/>
            <person name="Nusbaum C."/>
            <person name="Young S."/>
            <person name="Wilkinson J."/>
            <person name="Worley K.C."/>
            <person name="Kovar C.L."/>
            <person name="Muzny D.M."/>
            <person name="Gibbs R.A."/>
            <person name="Cree A."/>
            <person name="Dihn H.H."/>
            <person name="Fowler G."/>
            <person name="Jhangiani S."/>
            <person name="Joshi V."/>
            <person name="Lee S."/>
            <person name="Lewis L.R."/>
            <person name="Nazareth L.V."/>
            <person name="Okwuonu G."/>
            <person name="Santibanez J."/>
            <person name="Warren W.C."/>
            <person name="Mardis E.R."/>
            <person name="Weinstock G.M."/>
            <person name="Wilson R.K."/>
            <person name="Delehaunty K."/>
            <person name="Dooling D."/>
            <person name="Fronik C."/>
            <person name="Fulton L."/>
            <person name="Fulton B."/>
            <person name="Graves T."/>
            <person name="Minx P."/>
            <person name="Sodergren E."/>
            <person name="Birney E."/>
            <person name="Margulies E.H."/>
            <person name="Herrero J."/>
            <person name="Green E.D."/>
            <person name="Haussler D."/>
            <person name="Siepel A."/>
            <person name="Goldman N."/>
            <person name="Pollard K.S."/>
            <person name="Pedersen J.S."/>
            <person name="Lander E.S."/>
            <person name="Kellis M."/>
        </authorList>
    </citation>
    <scope>NUCLEOTIDE SEQUENCE [LARGE SCALE GENOMIC DNA]</scope>
    <source>
        <strain evidence="9">Thorbecke</strain>
    </source>
</reference>
<organism evidence="8 9">
    <name type="scientific">Oryctolagus cuniculus</name>
    <name type="common">Rabbit</name>
    <dbReference type="NCBI Taxonomy" id="9986"/>
    <lineage>
        <taxon>Eukaryota</taxon>
        <taxon>Metazoa</taxon>
        <taxon>Chordata</taxon>
        <taxon>Craniata</taxon>
        <taxon>Vertebrata</taxon>
        <taxon>Euteleostomi</taxon>
        <taxon>Mammalia</taxon>
        <taxon>Eutheria</taxon>
        <taxon>Euarchontoglires</taxon>
        <taxon>Glires</taxon>
        <taxon>Lagomorpha</taxon>
        <taxon>Leporidae</taxon>
        <taxon>Oryctolagus</taxon>
    </lineage>
</organism>
<evidence type="ECO:0000259" key="7">
    <source>
        <dbReference type="PROSITE" id="PS51328"/>
    </source>
</evidence>
<dbReference type="InterPro" id="IPR013320">
    <property type="entry name" value="ConA-like_dom_sf"/>
</dbReference>
<evidence type="ECO:0000313" key="8">
    <source>
        <dbReference type="Ensembl" id="ENSOCUP00000028537.1"/>
    </source>
</evidence>
<dbReference type="Bgee" id="ENSOCUG00000011884">
    <property type="expression patterns" value="Expressed in skin of back"/>
</dbReference>
<dbReference type="SUPFAM" id="SSF49899">
    <property type="entry name" value="Concanavalin A-like lectins/glucanases"/>
    <property type="match status" value="1"/>
</dbReference>
<reference evidence="8" key="2">
    <citation type="submission" date="2025-08" db="UniProtKB">
        <authorList>
            <consortium name="Ensembl"/>
        </authorList>
    </citation>
    <scope>IDENTIFICATION</scope>
    <source>
        <strain evidence="8">Thorbecke</strain>
    </source>
</reference>
<dbReference type="InterPro" id="IPR051136">
    <property type="entry name" value="Intracellular_Lectin-GPT"/>
</dbReference>
<sequence>MPGTRGPGPSLGLLLLLLLGPAGAAAPRRRFEYKLSFKGPGLAPPGAGMSFWSHHGDAILGLDEVRLAPSLRDRGGAVWSRVPVLLSAWEVEVQLRVTGPGRRGAQGVAVWYTRERGRVGSVLGGPASWDGIGILLDSSAGDTQDSPAIRVLAGDGHSPSTQLGGGASRVLGLCRRDFRNRPYPIRARITYWGQRLRVSALSRALPPAGCLPGRVPGQGAGWGPTSPCLRLPDDHDVLAFLTYSLHEPGPEVTNTSPALPRRISEFCSGLVRGPGPVLTASQAGRAGLPGERLSDLEESLSRHSRVLQALGGLSEQLAQARRQWKQQLGAPGQVRPEGGWDSAQLSTLFCGQRTLLQALREMRDAAALMASGARVSFLPVGTKHHFSELRQTLGLLQTDLRSVVTAVQAPCQPGGCPGVSSCLRPSVLLLFLLAQTVAFFCYVHFRQELDKRFRECLSRGGLPQGPAPHIASALGALRRQPLSPNTQA</sequence>
<keyword evidence="4" id="KW-1133">Transmembrane helix</keyword>
<evidence type="ECO:0000256" key="6">
    <source>
        <dbReference type="SAM" id="SignalP"/>
    </source>
</evidence>
<accession>A0A5F9C4Q3</accession>
<feature type="chain" id="PRO_5023802669" evidence="6">
    <location>
        <begin position="25"/>
        <end position="488"/>
    </location>
</feature>
<feature type="domain" description="L-type lectin-like" evidence="7">
    <location>
        <begin position="29"/>
        <end position="245"/>
    </location>
</feature>
<dbReference type="GO" id="GO:0005793">
    <property type="term" value="C:endoplasmic reticulum-Golgi intermediate compartment"/>
    <property type="evidence" value="ECO:0007669"/>
    <property type="project" value="TreeGrafter"/>
</dbReference>
<gene>
    <name evidence="8" type="primary">LMAN1L</name>
</gene>
<keyword evidence="5" id="KW-0472">Membrane</keyword>
<protein>
    <submittedName>
        <fullName evidence="8">Lectin, mannose binding 1 like</fullName>
    </submittedName>
</protein>
<evidence type="ECO:0000256" key="5">
    <source>
        <dbReference type="ARBA" id="ARBA00023136"/>
    </source>
</evidence>
<name>A0A5F9C4Q3_RABIT</name>
<evidence type="ECO:0000256" key="3">
    <source>
        <dbReference type="ARBA" id="ARBA00022729"/>
    </source>
</evidence>